<reference evidence="1" key="1">
    <citation type="submission" date="2023-06" db="EMBL/GenBank/DDBJ databases">
        <title>Genome-scale phylogeny and comparative genomics of the fungal order Sordariales.</title>
        <authorList>
            <consortium name="Lawrence Berkeley National Laboratory"/>
            <person name="Hensen N."/>
            <person name="Bonometti L."/>
            <person name="Westerberg I."/>
            <person name="Brannstrom I.O."/>
            <person name="Guillou S."/>
            <person name="Cros-Aarteil S."/>
            <person name="Calhoun S."/>
            <person name="Haridas S."/>
            <person name="Kuo A."/>
            <person name="Mondo S."/>
            <person name="Pangilinan J."/>
            <person name="Riley R."/>
            <person name="Labutti K."/>
            <person name="Andreopoulos B."/>
            <person name="Lipzen A."/>
            <person name="Chen C."/>
            <person name="Yanf M."/>
            <person name="Daum C."/>
            <person name="Ng V."/>
            <person name="Clum A."/>
            <person name="Steindorff A."/>
            <person name="Ohm R."/>
            <person name="Martin F."/>
            <person name="Silar P."/>
            <person name="Natvig D."/>
            <person name="Lalanne C."/>
            <person name="Gautier V."/>
            <person name="Ament-Velasquez S.L."/>
            <person name="Kruys A."/>
            <person name="Hutchinson M.I."/>
            <person name="Powell A.J."/>
            <person name="Barry K."/>
            <person name="Miller A.N."/>
            <person name="Grigoriev I.V."/>
            <person name="Debuchy R."/>
            <person name="Gladieux P."/>
            <person name="Thoren M.H."/>
            <person name="Johannesson H."/>
        </authorList>
    </citation>
    <scope>NUCLEOTIDE SEQUENCE</scope>
    <source>
        <strain evidence="1">CBS 540.89</strain>
    </source>
</reference>
<accession>A0AA40A762</accession>
<comment type="caution">
    <text evidence="1">The sequence shown here is derived from an EMBL/GenBank/DDBJ whole genome shotgun (WGS) entry which is preliminary data.</text>
</comment>
<gene>
    <name evidence="1" type="ORF">B0T21DRAFT_376809</name>
</gene>
<name>A0AA40A762_9PEZI</name>
<protein>
    <submittedName>
        <fullName evidence="1">Uncharacterized protein</fullName>
    </submittedName>
</protein>
<dbReference type="Proteomes" id="UP001172159">
    <property type="component" value="Unassembled WGS sequence"/>
</dbReference>
<keyword evidence="2" id="KW-1185">Reference proteome</keyword>
<dbReference type="EMBL" id="JAUKTV010000017">
    <property type="protein sequence ID" value="KAK0710576.1"/>
    <property type="molecule type" value="Genomic_DNA"/>
</dbReference>
<proteinExistence type="predicted"/>
<dbReference type="AlphaFoldDB" id="A0AA40A762"/>
<evidence type="ECO:0000313" key="2">
    <source>
        <dbReference type="Proteomes" id="UP001172159"/>
    </source>
</evidence>
<organism evidence="1 2">
    <name type="scientific">Apiosordaria backusii</name>
    <dbReference type="NCBI Taxonomy" id="314023"/>
    <lineage>
        <taxon>Eukaryota</taxon>
        <taxon>Fungi</taxon>
        <taxon>Dikarya</taxon>
        <taxon>Ascomycota</taxon>
        <taxon>Pezizomycotina</taxon>
        <taxon>Sordariomycetes</taxon>
        <taxon>Sordariomycetidae</taxon>
        <taxon>Sordariales</taxon>
        <taxon>Lasiosphaeriaceae</taxon>
        <taxon>Apiosordaria</taxon>
    </lineage>
</organism>
<evidence type="ECO:0000313" key="1">
    <source>
        <dbReference type="EMBL" id="KAK0710576.1"/>
    </source>
</evidence>
<sequence>MDIPGSSKQSETKCVVLGRTRGISPEERICYFILVRAVAKLKQSVSGTKVYKRVGAGYLPGRYMSGNAVKVTIH</sequence>